<keyword evidence="2" id="KW-0812">Transmembrane</keyword>
<dbReference type="EMBL" id="SOFS01000019">
    <property type="protein sequence ID" value="TFC20511.1"/>
    <property type="molecule type" value="Genomic_DNA"/>
</dbReference>
<feature type="transmembrane region" description="Helical" evidence="2">
    <location>
        <begin position="119"/>
        <end position="147"/>
    </location>
</feature>
<gene>
    <name evidence="3" type="ORF">E3O46_09900</name>
</gene>
<sequence length="153" mass="15027">MAAAGLPGTQPVASGGDGFAGPPFTDPPTAGPAPGGPASAGPPSPPPGYGYPYPPAPGTQASTRQPLLSILSLVAGVVGLLGLPIAFIPFVGGVLTLLLPAAAIVLGALGRTKEPRARALWLTGLITGIVGVALSLLSIVVWIIVFASMPSTY</sequence>
<feature type="region of interest" description="Disordered" evidence="1">
    <location>
        <begin position="1"/>
        <end position="60"/>
    </location>
</feature>
<keyword evidence="4" id="KW-1185">Reference proteome</keyword>
<accession>A0ABY2IM63</accession>
<organism evidence="3 4">
    <name type="scientific">Cryobacterium glucosi</name>
    <dbReference type="NCBI Taxonomy" id="1259175"/>
    <lineage>
        <taxon>Bacteria</taxon>
        <taxon>Bacillati</taxon>
        <taxon>Actinomycetota</taxon>
        <taxon>Actinomycetes</taxon>
        <taxon>Micrococcales</taxon>
        <taxon>Microbacteriaceae</taxon>
        <taxon>Cryobacterium</taxon>
    </lineage>
</organism>
<reference evidence="3 4" key="1">
    <citation type="submission" date="2019-03" db="EMBL/GenBank/DDBJ databases">
        <title>Genomics of glacier-inhabiting Cryobacterium strains.</title>
        <authorList>
            <person name="Liu Q."/>
            <person name="Xin Y.-H."/>
        </authorList>
    </citation>
    <scope>NUCLEOTIDE SEQUENCE [LARGE SCALE GENOMIC DNA]</scope>
    <source>
        <strain evidence="3 4">MDB1-5</strain>
    </source>
</reference>
<feature type="transmembrane region" description="Helical" evidence="2">
    <location>
        <begin position="94"/>
        <end position="112"/>
    </location>
</feature>
<evidence type="ECO:0000313" key="4">
    <source>
        <dbReference type="Proteomes" id="UP000297604"/>
    </source>
</evidence>
<feature type="compositionally biased region" description="Pro residues" evidence="1">
    <location>
        <begin position="24"/>
        <end position="57"/>
    </location>
</feature>
<protein>
    <recommendedName>
        <fullName evidence="5">DUF4190 domain-containing protein</fullName>
    </recommendedName>
</protein>
<evidence type="ECO:0000256" key="2">
    <source>
        <dbReference type="SAM" id="Phobius"/>
    </source>
</evidence>
<keyword evidence="2" id="KW-0472">Membrane</keyword>
<dbReference type="Proteomes" id="UP000297604">
    <property type="component" value="Unassembled WGS sequence"/>
</dbReference>
<proteinExistence type="predicted"/>
<feature type="transmembrane region" description="Helical" evidence="2">
    <location>
        <begin position="67"/>
        <end position="88"/>
    </location>
</feature>
<name>A0ABY2IM63_9MICO</name>
<evidence type="ECO:0008006" key="5">
    <source>
        <dbReference type="Google" id="ProtNLM"/>
    </source>
</evidence>
<evidence type="ECO:0000256" key="1">
    <source>
        <dbReference type="SAM" id="MobiDB-lite"/>
    </source>
</evidence>
<comment type="caution">
    <text evidence="3">The sequence shown here is derived from an EMBL/GenBank/DDBJ whole genome shotgun (WGS) entry which is preliminary data.</text>
</comment>
<keyword evidence="2" id="KW-1133">Transmembrane helix</keyword>
<evidence type="ECO:0000313" key="3">
    <source>
        <dbReference type="EMBL" id="TFC20511.1"/>
    </source>
</evidence>